<evidence type="ECO:0000313" key="2">
    <source>
        <dbReference type="Proteomes" id="UP001384579"/>
    </source>
</evidence>
<comment type="caution">
    <text evidence="1">The sequence shown here is derived from an EMBL/GenBank/DDBJ whole genome shotgun (WGS) entry which is preliminary data.</text>
</comment>
<sequence>MFCLTRETRSSGLVETGNRELRGSTTSNSQKTRIIQAQVYKDEVLVSATLAELPTLLASLESFCEQ</sequence>
<protein>
    <recommendedName>
        <fullName evidence="3">Transposase</fullName>
    </recommendedName>
</protein>
<organism evidence="1 2">
    <name type="scientific">Microcoleus anatoxicus PTRS2</name>
    <dbReference type="NCBI Taxonomy" id="2705321"/>
    <lineage>
        <taxon>Bacteria</taxon>
        <taxon>Bacillati</taxon>
        <taxon>Cyanobacteriota</taxon>
        <taxon>Cyanophyceae</taxon>
        <taxon>Oscillatoriophycideae</taxon>
        <taxon>Oscillatoriales</taxon>
        <taxon>Microcoleaceae</taxon>
        <taxon>Microcoleus</taxon>
        <taxon>Microcoleus anatoxicus</taxon>
    </lineage>
</organism>
<reference evidence="1 2" key="1">
    <citation type="journal article" date="2020" name="Harmful Algae">
        <title>Molecular and morphological characterization of a novel dihydroanatoxin-a producing Microcoleus species (cyanobacteria) from the Russian River, California, USA.</title>
        <authorList>
            <person name="Conklin K.Y."/>
            <person name="Stancheva R."/>
            <person name="Otten T.G."/>
            <person name="Fadness R."/>
            <person name="Boyer G.L."/>
            <person name="Read B."/>
            <person name="Zhang X."/>
            <person name="Sheath R.G."/>
        </authorList>
    </citation>
    <scope>NUCLEOTIDE SEQUENCE [LARGE SCALE GENOMIC DNA]</scope>
    <source>
        <strain evidence="1 2">PTRS2</strain>
    </source>
</reference>
<dbReference type="Proteomes" id="UP001384579">
    <property type="component" value="Unassembled WGS sequence"/>
</dbReference>
<evidence type="ECO:0000313" key="1">
    <source>
        <dbReference type="EMBL" id="MEK0184958.1"/>
    </source>
</evidence>
<name>A0ABU8YKN1_9CYAN</name>
<gene>
    <name evidence="1" type="ORF">WMG39_08805</name>
</gene>
<evidence type="ECO:0008006" key="3">
    <source>
        <dbReference type="Google" id="ProtNLM"/>
    </source>
</evidence>
<proteinExistence type="predicted"/>
<accession>A0ABU8YKN1</accession>
<dbReference type="RefSeq" id="WP_340523033.1">
    <property type="nucleotide sequence ID" value="NZ_JBBLXS010000084.1"/>
</dbReference>
<dbReference type="EMBL" id="JBBLXS010000084">
    <property type="protein sequence ID" value="MEK0184958.1"/>
    <property type="molecule type" value="Genomic_DNA"/>
</dbReference>
<keyword evidence="2" id="KW-1185">Reference proteome</keyword>